<dbReference type="PROSITE" id="PS51294">
    <property type="entry name" value="HTH_MYB"/>
    <property type="match status" value="2"/>
</dbReference>
<proteinExistence type="predicted"/>
<dbReference type="EMBL" id="ML738618">
    <property type="protein sequence ID" value="KAE8163390.1"/>
    <property type="molecule type" value="Genomic_DNA"/>
</dbReference>
<evidence type="ECO:0000313" key="4">
    <source>
        <dbReference type="EMBL" id="KAE8163390.1"/>
    </source>
</evidence>
<evidence type="ECO:0000313" key="5">
    <source>
        <dbReference type="Proteomes" id="UP000326950"/>
    </source>
</evidence>
<feature type="compositionally biased region" description="Polar residues" evidence="1">
    <location>
        <begin position="218"/>
        <end position="227"/>
    </location>
</feature>
<feature type="compositionally biased region" description="Basic and acidic residues" evidence="1">
    <location>
        <begin position="170"/>
        <end position="187"/>
    </location>
</feature>
<feature type="domain" description="HTH myb-type" evidence="3">
    <location>
        <begin position="61"/>
        <end position="102"/>
    </location>
</feature>
<keyword evidence="5" id="KW-1185">Reference proteome</keyword>
<dbReference type="AlphaFoldDB" id="A0A5N6UY79"/>
<dbReference type="Proteomes" id="UP000326950">
    <property type="component" value="Unassembled WGS sequence"/>
</dbReference>
<evidence type="ECO:0000259" key="2">
    <source>
        <dbReference type="PROSITE" id="PS50090"/>
    </source>
</evidence>
<dbReference type="Gene3D" id="1.10.10.60">
    <property type="entry name" value="Homeodomain-like"/>
    <property type="match status" value="3"/>
</dbReference>
<feature type="domain" description="Myb-like" evidence="2">
    <location>
        <begin position="56"/>
        <end position="102"/>
    </location>
</feature>
<reference evidence="4 5" key="1">
    <citation type="submission" date="2019-04" db="EMBL/GenBank/DDBJ databases">
        <title>Friends and foes A comparative genomics study of 23 Aspergillus species from section Flavi.</title>
        <authorList>
            <consortium name="DOE Joint Genome Institute"/>
            <person name="Kjaerbolling I."/>
            <person name="Vesth T."/>
            <person name="Frisvad J.C."/>
            <person name="Nybo J.L."/>
            <person name="Theobald S."/>
            <person name="Kildgaard S."/>
            <person name="Isbrandt T."/>
            <person name="Kuo A."/>
            <person name="Sato A."/>
            <person name="Lyhne E.K."/>
            <person name="Kogle M.E."/>
            <person name="Wiebenga A."/>
            <person name="Kun R.S."/>
            <person name="Lubbers R.J."/>
            <person name="Makela M.R."/>
            <person name="Barry K."/>
            <person name="Chovatia M."/>
            <person name="Clum A."/>
            <person name="Daum C."/>
            <person name="Haridas S."/>
            <person name="He G."/>
            <person name="LaButti K."/>
            <person name="Lipzen A."/>
            <person name="Mondo S."/>
            <person name="Riley R."/>
            <person name="Salamov A."/>
            <person name="Simmons B.A."/>
            <person name="Magnuson J.K."/>
            <person name="Henrissat B."/>
            <person name="Mortensen U.H."/>
            <person name="Larsen T.O."/>
            <person name="Devries R.P."/>
            <person name="Grigoriev I.V."/>
            <person name="Machida M."/>
            <person name="Baker S.E."/>
            <person name="Andersen M.R."/>
        </authorList>
    </citation>
    <scope>NUCLEOTIDE SEQUENCE [LARGE SCALE GENOMIC DNA]</scope>
    <source>
        <strain evidence="4 5">CBS 117626</strain>
    </source>
</reference>
<evidence type="ECO:0000259" key="3">
    <source>
        <dbReference type="PROSITE" id="PS51294"/>
    </source>
</evidence>
<evidence type="ECO:0008006" key="6">
    <source>
        <dbReference type="Google" id="ProtNLM"/>
    </source>
</evidence>
<dbReference type="GO" id="GO:0000981">
    <property type="term" value="F:DNA-binding transcription factor activity, RNA polymerase II-specific"/>
    <property type="evidence" value="ECO:0007669"/>
    <property type="project" value="TreeGrafter"/>
</dbReference>
<dbReference type="InterPro" id="IPR009057">
    <property type="entry name" value="Homeodomain-like_sf"/>
</dbReference>
<dbReference type="InterPro" id="IPR017930">
    <property type="entry name" value="Myb_dom"/>
</dbReference>
<organism evidence="4 5">
    <name type="scientific">Aspergillus tamarii</name>
    <dbReference type="NCBI Taxonomy" id="41984"/>
    <lineage>
        <taxon>Eukaryota</taxon>
        <taxon>Fungi</taxon>
        <taxon>Dikarya</taxon>
        <taxon>Ascomycota</taxon>
        <taxon>Pezizomycotina</taxon>
        <taxon>Eurotiomycetes</taxon>
        <taxon>Eurotiomycetidae</taxon>
        <taxon>Eurotiales</taxon>
        <taxon>Aspergillaceae</taxon>
        <taxon>Aspergillus</taxon>
        <taxon>Aspergillus subgen. Circumdati</taxon>
    </lineage>
</organism>
<feature type="region of interest" description="Disordered" evidence="1">
    <location>
        <begin position="144"/>
        <end position="231"/>
    </location>
</feature>
<dbReference type="CDD" id="cd00167">
    <property type="entry name" value="SANT"/>
    <property type="match status" value="2"/>
</dbReference>
<gene>
    <name evidence="4" type="ORF">BDV40DRAFT_299520</name>
</gene>
<dbReference type="InterPro" id="IPR050560">
    <property type="entry name" value="MYB_TF"/>
</dbReference>
<dbReference type="GO" id="GO:0005634">
    <property type="term" value="C:nucleus"/>
    <property type="evidence" value="ECO:0007669"/>
    <property type="project" value="TreeGrafter"/>
</dbReference>
<dbReference type="SUPFAM" id="SSF46689">
    <property type="entry name" value="Homeodomain-like"/>
    <property type="match status" value="2"/>
</dbReference>
<feature type="compositionally biased region" description="Basic and acidic residues" evidence="1">
    <location>
        <begin position="144"/>
        <end position="159"/>
    </location>
</feature>
<feature type="domain" description="Myb-like" evidence="2">
    <location>
        <begin position="1"/>
        <end position="55"/>
    </location>
</feature>
<dbReference type="OrthoDB" id="2143914at2759"/>
<dbReference type="GO" id="GO:0000978">
    <property type="term" value="F:RNA polymerase II cis-regulatory region sequence-specific DNA binding"/>
    <property type="evidence" value="ECO:0007669"/>
    <property type="project" value="TreeGrafter"/>
</dbReference>
<dbReference type="Pfam" id="PF00249">
    <property type="entry name" value="Myb_DNA-binding"/>
    <property type="match status" value="3"/>
</dbReference>
<accession>A0A5N6UY79</accession>
<protein>
    <recommendedName>
        <fullName evidence="6">Homeodomain-like protein</fullName>
    </recommendedName>
</protein>
<name>A0A5N6UY79_ASPTM</name>
<dbReference type="PROSITE" id="PS50090">
    <property type="entry name" value="MYB_LIKE"/>
    <property type="match status" value="2"/>
</dbReference>
<dbReference type="InterPro" id="IPR001005">
    <property type="entry name" value="SANT/Myb"/>
</dbReference>
<dbReference type="SMART" id="SM00717">
    <property type="entry name" value="SANT"/>
    <property type="match status" value="2"/>
</dbReference>
<sequence>MPRVRRKWTPEEDSLLRYAVTTAMEQSRPLMWRELAKSVPGRSNKDCRRRWWNSLADGTAKGLWSEDEDERLMRAVNKYGTDWRRVAQEVISRTPDQCSSHWSQDEQLLHEVLTHGTNWTVIATSHVPRRTTLSLKNRYATLRLRHENNNRSEEKHVPKLDQTPSIRLGEGCDREGDSTEDKWRGNEDNQDDGDDSGHEDDSGDEDNEVDGKDPFYSEGSTSTSNLSMLPPTPCGWVNVVEQGGELPTISFNNHPSPLVPGLGSDTGPNNNVPHESTFMVGSISDEMTTNPLCLSYGREQMDTIPALSQGYPNTSQPEMGTALPLQSPALGSLSISYQVSVTMVCTDSQLESVITALAGTGSCVNVQIKPKPLDE</sequence>
<dbReference type="PANTHER" id="PTHR45614">
    <property type="entry name" value="MYB PROTEIN-RELATED"/>
    <property type="match status" value="1"/>
</dbReference>
<evidence type="ECO:0000256" key="1">
    <source>
        <dbReference type="SAM" id="MobiDB-lite"/>
    </source>
</evidence>
<dbReference type="PANTHER" id="PTHR45614:SF51">
    <property type="entry name" value="MYB-LIKE DNA-BINDING PROTEIN BAS1"/>
    <property type="match status" value="1"/>
</dbReference>
<feature type="domain" description="HTH myb-type" evidence="3">
    <location>
        <begin position="1"/>
        <end position="59"/>
    </location>
</feature>